<dbReference type="Proteomes" id="UP000283210">
    <property type="component" value="Chromosome 14"/>
</dbReference>
<dbReference type="InterPro" id="IPR003591">
    <property type="entry name" value="Leu-rich_rpt_typical-subtyp"/>
</dbReference>
<dbReference type="InterPro" id="IPR050333">
    <property type="entry name" value="SLRP"/>
</dbReference>
<keyword evidence="2" id="KW-0677">Repeat</keyword>
<evidence type="ECO:0000313" key="5">
    <source>
        <dbReference type="Proteomes" id="UP000283210"/>
    </source>
</evidence>
<dbReference type="InterPro" id="IPR001611">
    <property type="entry name" value="Leu-rich_rpt"/>
</dbReference>
<sequence>MSYNNLRDVPEKFFKCMGSLEVLNVSHNCISSFSITDGSTLQKLKVINLSYNSLQSLHLKKDALHYLRKLYLQGNDLKQLDQQMFQSLPNIRHLQLQENNLRICSSEENQQDPPGCVSFHSIGSLRFLNISENNLRTLPSKAFENTPLRFLDLSLNPGLDMQKGSLSGLEDSLAHLLLKESNVSSLNTELSSLRSLRHVDLSTNQLDSLPLLNKESSIESLNLQNNNLVTLDQNTMVDLERSLKTLYMGSNPLSCCENLGVLHIVRHSTVTVPDIEMVTCSHQDHSEPVNIGTVTQEMCSGPDAPNYTTVAVVTVVILILLLGLLVKCCHLRRQKHRRSFSA</sequence>
<evidence type="ECO:0008006" key="6">
    <source>
        <dbReference type="Google" id="ProtNLM"/>
    </source>
</evidence>
<dbReference type="OrthoDB" id="8195690at2759"/>
<protein>
    <recommendedName>
        <fullName evidence="6">LRRCT domain-containing protein</fullName>
    </recommendedName>
</protein>
<reference evidence="4 5" key="1">
    <citation type="submission" date="2018-11" db="EMBL/GenBank/DDBJ databases">
        <authorList>
            <person name="Lopez-Roques C."/>
            <person name="Donnadieu C."/>
            <person name="Bouchez O."/>
            <person name="Klopp C."/>
            <person name="Cabau C."/>
            <person name="Zahm M."/>
        </authorList>
    </citation>
    <scope>NUCLEOTIDE SEQUENCE [LARGE SCALE GENOMIC DNA]</scope>
    <source>
        <strain evidence="4">RS831</strain>
        <tissue evidence="4">Whole body</tissue>
    </source>
</reference>
<evidence type="ECO:0000256" key="1">
    <source>
        <dbReference type="ARBA" id="ARBA00022614"/>
    </source>
</evidence>
<dbReference type="Gene3D" id="3.80.10.10">
    <property type="entry name" value="Ribonuclease Inhibitor"/>
    <property type="match status" value="2"/>
</dbReference>
<dbReference type="PANTHER" id="PTHR45712">
    <property type="entry name" value="AGAP008170-PA"/>
    <property type="match status" value="1"/>
</dbReference>
<dbReference type="PROSITE" id="PS51450">
    <property type="entry name" value="LRR"/>
    <property type="match status" value="3"/>
</dbReference>
<dbReference type="EMBL" id="CM012450">
    <property type="protein sequence ID" value="RVE64192.1"/>
    <property type="molecule type" value="Genomic_DNA"/>
</dbReference>
<keyword evidence="1" id="KW-0433">Leucine-rich repeat</keyword>
<evidence type="ECO:0000256" key="2">
    <source>
        <dbReference type="ARBA" id="ARBA00022737"/>
    </source>
</evidence>
<accession>A0A3S2MC09</accession>
<dbReference type="Pfam" id="PF00560">
    <property type="entry name" value="LRR_1"/>
    <property type="match status" value="1"/>
</dbReference>
<dbReference type="AlphaFoldDB" id="A0A3S2MC09"/>
<keyword evidence="5" id="KW-1185">Reference proteome</keyword>
<organism evidence="4 5">
    <name type="scientific">Oryzias javanicus</name>
    <name type="common">Javanese ricefish</name>
    <name type="synonym">Aplocheilus javanicus</name>
    <dbReference type="NCBI Taxonomy" id="123683"/>
    <lineage>
        <taxon>Eukaryota</taxon>
        <taxon>Metazoa</taxon>
        <taxon>Chordata</taxon>
        <taxon>Craniata</taxon>
        <taxon>Vertebrata</taxon>
        <taxon>Euteleostomi</taxon>
        <taxon>Actinopterygii</taxon>
        <taxon>Neopterygii</taxon>
        <taxon>Teleostei</taxon>
        <taxon>Neoteleostei</taxon>
        <taxon>Acanthomorphata</taxon>
        <taxon>Ovalentaria</taxon>
        <taxon>Atherinomorphae</taxon>
        <taxon>Beloniformes</taxon>
        <taxon>Adrianichthyidae</taxon>
        <taxon>Oryziinae</taxon>
        <taxon>Oryzias</taxon>
    </lineage>
</organism>
<dbReference type="SMART" id="SM00369">
    <property type="entry name" value="LRR_TYP"/>
    <property type="match status" value="7"/>
</dbReference>
<keyword evidence="3" id="KW-1133">Transmembrane helix</keyword>
<reference evidence="4 5" key="2">
    <citation type="submission" date="2019-01" db="EMBL/GenBank/DDBJ databases">
        <title>A chromosome length genome reference of the Java medaka (oryzias javanicus).</title>
        <authorList>
            <person name="Herpin A."/>
            <person name="Takehana Y."/>
            <person name="Naruse K."/>
            <person name="Ansai S."/>
            <person name="Kawaguchi M."/>
        </authorList>
    </citation>
    <scope>NUCLEOTIDE SEQUENCE [LARGE SCALE GENOMIC DNA]</scope>
    <source>
        <strain evidence="4">RS831</strain>
        <tissue evidence="4">Whole body</tissue>
    </source>
</reference>
<keyword evidence="3" id="KW-0472">Membrane</keyword>
<keyword evidence="3" id="KW-0812">Transmembrane</keyword>
<proteinExistence type="predicted"/>
<dbReference type="InterPro" id="IPR032675">
    <property type="entry name" value="LRR_dom_sf"/>
</dbReference>
<dbReference type="Pfam" id="PF13855">
    <property type="entry name" value="LRR_8"/>
    <property type="match status" value="2"/>
</dbReference>
<dbReference type="PANTHER" id="PTHR45712:SF22">
    <property type="entry name" value="INSULIN-LIKE GROWTH FACTOR-BINDING PROTEIN COMPLEX ACID LABILE SUBUNIT"/>
    <property type="match status" value="1"/>
</dbReference>
<evidence type="ECO:0000256" key="3">
    <source>
        <dbReference type="SAM" id="Phobius"/>
    </source>
</evidence>
<gene>
    <name evidence="4" type="ORF">OJAV_G00143700</name>
</gene>
<evidence type="ECO:0000313" key="4">
    <source>
        <dbReference type="EMBL" id="RVE64192.1"/>
    </source>
</evidence>
<dbReference type="SUPFAM" id="SSF52058">
    <property type="entry name" value="L domain-like"/>
    <property type="match status" value="1"/>
</dbReference>
<name>A0A3S2MC09_ORYJA</name>
<feature type="transmembrane region" description="Helical" evidence="3">
    <location>
        <begin position="307"/>
        <end position="329"/>
    </location>
</feature>